<feature type="coiled-coil region" evidence="1">
    <location>
        <begin position="508"/>
        <end position="546"/>
    </location>
</feature>
<accession>A0ABW1L287</accession>
<dbReference type="Gene3D" id="3.30.2010.10">
    <property type="entry name" value="Metalloproteases ('zincins'), catalytic domain"/>
    <property type="match status" value="1"/>
</dbReference>
<feature type="transmembrane region" description="Helical" evidence="2">
    <location>
        <begin position="34"/>
        <end position="53"/>
    </location>
</feature>
<evidence type="ECO:0000313" key="4">
    <source>
        <dbReference type="EMBL" id="MFC6037086.1"/>
    </source>
</evidence>
<keyword evidence="2" id="KW-0812">Transmembrane</keyword>
<feature type="transmembrane region" description="Helical" evidence="2">
    <location>
        <begin position="104"/>
        <end position="126"/>
    </location>
</feature>
<evidence type="ECO:0000256" key="1">
    <source>
        <dbReference type="SAM" id="Coils"/>
    </source>
</evidence>
<sequence length="547" mass="59265">MTAIDLLRWLGETSLALSILIVLVLMVRKPFARMFGARAAYALWLAPVIRLFLPELKLLPAPPVQALEVEPVAEPAAVTAAHGWETIVAPLPTNTEFITQGFDWLSLGAGAALFLWASVAFAWFCFHLERQASYLRARQADSTPASPSATAMAQEIAKGLGLSRTPQLRVNNNDTDGPCLIGLFRPVIFLPAGFETDYAKAEQRLVLAHELAHVARGDMAATLAALALQAAHWPNPLAHLFFSAFRTDQEAACDAYVLARCGGAEGNYAAAILKSVRREINAPAYGLTLAHPVKERIMLLKSRKKSRARLAAGAAAVAMFTAVSLAATASYGFAEAPKAQAGKEMKKKSYSRTVISVDKGETLEVPGHDNATMIDVERKDGVRTVRVYGKNKKLLSEDVYGPAQTMPYDQVVTVKDGERRTINIDGGEHPAHPAHPVAPIPPVPGAAYEVIISGDAGDHDFAMTHCDGGEDLEGPVVMEWSSDEGDKSITREVICIGDGDSADPKDRAEHLRKAIAQLEDNAKREAERREAMIARLKEQLKEAEKQK</sequence>
<dbReference type="CDD" id="cd07341">
    <property type="entry name" value="M56_BlaR1_MecR1_like"/>
    <property type="match status" value="1"/>
</dbReference>
<evidence type="ECO:0000259" key="3">
    <source>
        <dbReference type="Pfam" id="PF05569"/>
    </source>
</evidence>
<dbReference type="RefSeq" id="WP_379881669.1">
    <property type="nucleotide sequence ID" value="NZ_JBHPON010000002.1"/>
</dbReference>
<feature type="transmembrane region" description="Helical" evidence="2">
    <location>
        <begin position="310"/>
        <end position="334"/>
    </location>
</feature>
<comment type="caution">
    <text evidence="4">The sequence shown here is derived from an EMBL/GenBank/DDBJ whole genome shotgun (WGS) entry which is preliminary data.</text>
</comment>
<dbReference type="InterPro" id="IPR008756">
    <property type="entry name" value="Peptidase_M56"/>
</dbReference>
<feature type="domain" description="Peptidase M56" evidence="3">
    <location>
        <begin position="10"/>
        <end position="300"/>
    </location>
</feature>
<dbReference type="PANTHER" id="PTHR34978">
    <property type="entry name" value="POSSIBLE SENSOR-TRANSDUCER PROTEIN BLAR"/>
    <property type="match status" value="1"/>
</dbReference>
<gene>
    <name evidence="4" type="ORF">ACFMB1_16140</name>
</gene>
<keyword evidence="1" id="KW-0175">Coiled coil</keyword>
<feature type="transmembrane region" description="Helical" evidence="2">
    <location>
        <begin position="6"/>
        <end position="27"/>
    </location>
</feature>
<keyword evidence="2" id="KW-1133">Transmembrane helix</keyword>
<evidence type="ECO:0000313" key="5">
    <source>
        <dbReference type="Proteomes" id="UP001596116"/>
    </source>
</evidence>
<organism evidence="4 5">
    <name type="scientific">Hyphococcus aureus</name>
    <dbReference type="NCBI Taxonomy" id="2666033"/>
    <lineage>
        <taxon>Bacteria</taxon>
        <taxon>Pseudomonadati</taxon>
        <taxon>Pseudomonadota</taxon>
        <taxon>Alphaproteobacteria</taxon>
        <taxon>Parvularculales</taxon>
        <taxon>Parvularculaceae</taxon>
        <taxon>Hyphococcus</taxon>
    </lineage>
</organism>
<name>A0ABW1L287_9PROT</name>
<dbReference type="PANTHER" id="PTHR34978:SF3">
    <property type="entry name" value="SLR0241 PROTEIN"/>
    <property type="match status" value="1"/>
</dbReference>
<dbReference type="EMBL" id="JBHPON010000002">
    <property type="protein sequence ID" value="MFC6037086.1"/>
    <property type="molecule type" value="Genomic_DNA"/>
</dbReference>
<dbReference type="Proteomes" id="UP001596116">
    <property type="component" value="Unassembled WGS sequence"/>
</dbReference>
<dbReference type="InterPro" id="IPR052173">
    <property type="entry name" value="Beta-lactam_resp_regulator"/>
</dbReference>
<keyword evidence="5" id="KW-1185">Reference proteome</keyword>
<proteinExistence type="predicted"/>
<reference evidence="4 5" key="1">
    <citation type="submission" date="2024-09" db="EMBL/GenBank/DDBJ databases">
        <authorList>
            <person name="Zhang Z.-H."/>
        </authorList>
    </citation>
    <scope>NUCLEOTIDE SEQUENCE [LARGE SCALE GENOMIC DNA]</scope>
    <source>
        <strain evidence="4 5">HHTR114</strain>
    </source>
</reference>
<evidence type="ECO:0000256" key="2">
    <source>
        <dbReference type="SAM" id="Phobius"/>
    </source>
</evidence>
<keyword evidence="2" id="KW-0472">Membrane</keyword>
<protein>
    <submittedName>
        <fullName evidence="4">M56 family metallopeptidase</fullName>
    </submittedName>
</protein>
<dbReference type="Pfam" id="PF05569">
    <property type="entry name" value="Peptidase_M56"/>
    <property type="match status" value="1"/>
</dbReference>